<name>A0ABN1DG67_9GAMM</name>
<sequence>MGNIINFMEKLGASAEFQELSEAEVLEMLHKQNLTSEKSDNFNSAVVDLLEPRKNLVCGIMPAEEPNQEPEPDDESEETESQSKK</sequence>
<evidence type="ECO:0000256" key="1">
    <source>
        <dbReference type="SAM" id="MobiDB-lite"/>
    </source>
</evidence>
<evidence type="ECO:0000313" key="2">
    <source>
        <dbReference type="EMBL" id="GAA0542788.1"/>
    </source>
</evidence>
<dbReference type="Proteomes" id="UP001501169">
    <property type="component" value="Unassembled WGS sequence"/>
</dbReference>
<proteinExistence type="predicted"/>
<comment type="caution">
    <text evidence="2">The sequence shown here is derived from an EMBL/GenBank/DDBJ whole genome shotgun (WGS) entry which is preliminary data.</text>
</comment>
<keyword evidence="3" id="KW-1185">Reference proteome</keyword>
<feature type="compositionally biased region" description="Acidic residues" evidence="1">
    <location>
        <begin position="66"/>
        <end position="85"/>
    </location>
</feature>
<dbReference type="EMBL" id="BAAAEO010000001">
    <property type="protein sequence ID" value="GAA0542788.1"/>
    <property type="molecule type" value="Genomic_DNA"/>
</dbReference>
<dbReference type="RefSeq" id="WP_226765391.1">
    <property type="nucleotide sequence ID" value="NZ_BAAAEO010000001.1"/>
</dbReference>
<accession>A0ABN1DG67</accession>
<evidence type="ECO:0000313" key="3">
    <source>
        <dbReference type="Proteomes" id="UP001501169"/>
    </source>
</evidence>
<organism evidence="2 3">
    <name type="scientific">Rheinheimera aquimaris</name>
    <dbReference type="NCBI Taxonomy" id="412437"/>
    <lineage>
        <taxon>Bacteria</taxon>
        <taxon>Pseudomonadati</taxon>
        <taxon>Pseudomonadota</taxon>
        <taxon>Gammaproteobacteria</taxon>
        <taxon>Chromatiales</taxon>
        <taxon>Chromatiaceae</taxon>
        <taxon>Rheinheimera</taxon>
    </lineage>
</organism>
<gene>
    <name evidence="2" type="ORF">GCM10009098_08090</name>
</gene>
<feature type="region of interest" description="Disordered" evidence="1">
    <location>
        <begin position="60"/>
        <end position="85"/>
    </location>
</feature>
<reference evidence="2 3" key="1">
    <citation type="journal article" date="2019" name="Int. J. Syst. Evol. Microbiol.">
        <title>The Global Catalogue of Microorganisms (GCM) 10K type strain sequencing project: providing services to taxonomists for standard genome sequencing and annotation.</title>
        <authorList>
            <consortium name="The Broad Institute Genomics Platform"/>
            <consortium name="The Broad Institute Genome Sequencing Center for Infectious Disease"/>
            <person name="Wu L."/>
            <person name="Ma J."/>
        </authorList>
    </citation>
    <scope>NUCLEOTIDE SEQUENCE [LARGE SCALE GENOMIC DNA]</scope>
    <source>
        <strain evidence="2 3">JCM 14331</strain>
    </source>
</reference>
<protein>
    <submittedName>
        <fullName evidence="2">Uncharacterized protein</fullName>
    </submittedName>
</protein>